<comment type="similarity">
    <text evidence="1">Belongs to the AB hydrolase superfamily. FUS2 hydrolase family.</text>
</comment>
<dbReference type="EMBL" id="JBBUTH010000011">
    <property type="protein sequence ID" value="MEK8053541.1"/>
    <property type="molecule type" value="Genomic_DNA"/>
</dbReference>
<dbReference type="SUPFAM" id="SSF53474">
    <property type="entry name" value="alpha/beta-Hydrolases"/>
    <property type="match status" value="1"/>
</dbReference>
<keyword evidence="3" id="KW-0378">Hydrolase</keyword>
<evidence type="ECO:0000259" key="2">
    <source>
        <dbReference type="Pfam" id="PF12697"/>
    </source>
</evidence>
<evidence type="ECO:0000313" key="3">
    <source>
        <dbReference type="EMBL" id="MEK8053541.1"/>
    </source>
</evidence>
<dbReference type="Pfam" id="PF12697">
    <property type="entry name" value="Abhydrolase_6"/>
    <property type="match status" value="1"/>
</dbReference>
<dbReference type="Gene3D" id="3.40.50.1820">
    <property type="entry name" value="alpha/beta hydrolase"/>
    <property type="match status" value="1"/>
</dbReference>
<dbReference type="InterPro" id="IPR000073">
    <property type="entry name" value="AB_hydrolase_1"/>
</dbReference>
<accession>A0ABU9CP23</accession>
<sequence>MHRLSPQAFRAARAPGRIARGLLAGVLACVAQAVPAALSEQVLQVPVSVVDAWGKAVEQPITVTLFHEAAARAPRPLLLLNHGRAPKAADRAAMGRARYSAVVPWLVAQGFTVAVPTRIGYGVSGGPDVEDSGAACDRKNYPPGYRAAATQTLAVVQALQDRPEVQPGRTVVMGQSYGGATAVAVAALNPPGVVAAINVAGGGGGNPETQPQRPCATPQLERLFAEYGRTARLPMLWIYTENDQFFGPAYPRAWFAAFREAGGRAEFTQFPPHGDDGHSLFTRFPKVWQPRVAEFLRQQGFEIPETP</sequence>
<name>A0ABU9CP23_9BURK</name>
<protein>
    <submittedName>
        <fullName evidence="3">Alpha/beta fold hydrolase</fullName>
    </submittedName>
</protein>
<proteinExistence type="inferred from homology"/>
<comment type="caution">
    <text evidence="3">The sequence shown here is derived from an EMBL/GenBank/DDBJ whole genome shotgun (WGS) entry which is preliminary data.</text>
</comment>
<dbReference type="PANTHER" id="PTHR22946:SF8">
    <property type="entry name" value="ACETYL XYLAN ESTERASE DOMAIN-CONTAINING PROTEIN"/>
    <property type="match status" value="1"/>
</dbReference>
<dbReference type="InterPro" id="IPR050261">
    <property type="entry name" value="FrsA_esterase"/>
</dbReference>
<gene>
    <name evidence="3" type="ORF">AACH10_25010</name>
</gene>
<dbReference type="Proteomes" id="UP001365405">
    <property type="component" value="Unassembled WGS sequence"/>
</dbReference>
<reference evidence="3 4" key="1">
    <citation type="submission" date="2024-04" db="EMBL/GenBank/DDBJ databases">
        <title>Novel species of the genus Ideonella isolated from streams.</title>
        <authorList>
            <person name="Lu H."/>
        </authorList>
    </citation>
    <scope>NUCLEOTIDE SEQUENCE [LARGE SCALE GENOMIC DNA]</scope>
    <source>
        <strain evidence="3 4">DXS22W</strain>
    </source>
</reference>
<evidence type="ECO:0000313" key="4">
    <source>
        <dbReference type="Proteomes" id="UP001365405"/>
    </source>
</evidence>
<keyword evidence="4" id="KW-1185">Reference proteome</keyword>
<evidence type="ECO:0000256" key="1">
    <source>
        <dbReference type="ARBA" id="ARBA00038115"/>
    </source>
</evidence>
<dbReference type="GO" id="GO:0016787">
    <property type="term" value="F:hydrolase activity"/>
    <property type="evidence" value="ECO:0007669"/>
    <property type="project" value="UniProtKB-KW"/>
</dbReference>
<dbReference type="PANTHER" id="PTHR22946">
    <property type="entry name" value="DIENELACTONE HYDROLASE DOMAIN-CONTAINING PROTEIN-RELATED"/>
    <property type="match status" value="1"/>
</dbReference>
<dbReference type="InterPro" id="IPR029058">
    <property type="entry name" value="AB_hydrolase_fold"/>
</dbReference>
<organism evidence="3 4">
    <name type="scientific">Pseudaquabacterium inlustre</name>
    <dbReference type="NCBI Taxonomy" id="2984192"/>
    <lineage>
        <taxon>Bacteria</taxon>
        <taxon>Pseudomonadati</taxon>
        <taxon>Pseudomonadota</taxon>
        <taxon>Betaproteobacteria</taxon>
        <taxon>Burkholderiales</taxon>
        <taxon>Sphaerotilaceae</taxon>
        <taxon>Pseudaquabacterium</taxon>
    </lineage>
</organism>
<dbReference type="RefSeq" id="WP_341413265.1">
    <property type="nucleotide sequence ID" value="NZ_JBBUTH010000011.1"/>
</dbReference>
<feature type="domain" description="AB hydrolase-1" evidence="2">
    <location>
        <begin position="100"/>
        <end position="270"/>
    </location>
</feature>